<feature type="transmembrane region" description="Helical" evidence="9">
    <location>
        <begin position="21"/>
        <end position="41"/>
    </location>
</feature>
<evidence type="ECO:0000256" key="4">
    <source>
        <dbReference type="ARBA" id="ARBA00022475"/>
    </source>
</evidence>
<feature type="transmembrane region" description="Helical" evidence="9">
    <location>
        <begin position="47"/>
        <end position="75"/>
    </location>
</feature>
<evidence type="ECO:0000313" key="11">
    <source>
        <dbReference type="EMBL" id="MFL9884164.1"/>
    </source>
</evidence>
<keyword evidence="3" id="KW-0813">Transport</keyword>
<evidence type="ECO:0000256" key="5">
    <source>
        <dbReference type="ARBA" id="ARBA00022692"/>
    </source>
</evidence>
<keyword evidence="7 9" id="KW-1133">Transmembrane helix</keyword>
<feature type="transmembrane region" description="Helical" evidence="9">
    <location>
        <begin position="183"/>
        <end position="202"/>
    </location>
</feature>
<dbReference type="Proteomes" id="UP001629249">
    <property type="component" value="Unassembled WGS sequence"/>
</dbReference>
<evidence type="ECO:0000256" key="8">
    <source>
        <dbReference type="ARBA" id="ARBA00023136"/>
    </source>
</evidence>
<evidence type="ECO:0000256" key="7">
    <source>
        <dbReference type="ARBA" id="ARBA00022989"/>
    </source>
</evidence>
<dbReference type="PANTHER" id="PTHR43528:SF8">
    <property type="entry name" value="BLR0239 PROTEIN"/>
    <property type="match status" value="1"/>
</dbReference>
<sequence>MAIKKEVPWKAVVASTVGNALEWYDFLVYGYLSVIIAKQFFPADNPVTSMLLTTATFGVGFVVRPIAGIAIGIYADRAGRKAALSFVILLMFVSTAMLAFSPTYSQVGILAPIIVVCSRILQGISVGGEFGSATALLIEYAPPGRRGFYGSWQMFSQSIGVFLATLMGALLTSVFTTEALSSWAWRIPFLLGLIIGPIGFYIRRNLQEPEIFLKEVQHKKVSIAEIFRRYPAELFVSFALSAVTNIMVYVLIAYLPIYAVQSLKTSLNAPFIVLTVSLLVRMALVPYFGHLSDKIGRKIIMGVALTLFALLIYPAFIWLNMYPTTTSLLIMELVFALLMAATLGPVSATLAELFPTHMRSTGLSITYNLAASLLGGFTPFLLTWLVAKTGDKLMPAHYLVGFLILGAVSLLFYKESDISTALTDRDDREFSEKDVDLVPQACQSVRKAN</sequence>
<comment type="caution">
    <text evidence="11">The sequence shown here is derived from an EMBL/GenBank/DDBJ whole genome shotgun (WGS) entry which is preliminary data.</text>
</comment>
<feature type="transmembrane region" description="Helical" evidence="9">
    <location>
        <begin position="159"/>
        <end position="177"/>
    </location>
</feature>
<evidence type="ECO:0000313" key="12">
    <source>
        <dbReference type="Proteomes" id="UP001629249"/>
    </source>
</evidence>
<dbReference type="Pfam" id="PF00083">
    <property type="entry name" value="Sugar_tr"/>
    <property type="match status" value="1"/>
</dbReference>
<keyword evidence="6" id="KW-0769">Symport</keyword>
<feature type="transmembrane region" description="Helical" evidence="9">
    <location>
        <begin position="393"/>
        <end position="413"/>
    </location>
</feature>
<keyword evidence="5 9" id="KW-0812">Transmembrane</keyword>
<gene>
    <name evidence="11" type="ORF">PQR66_14075</name>
</gene>
<comment type="similarity">
    <text evidence="2">Belongs to the major facilitator superfamily. Metabolite:H+ Symporter (MHS) family (TC 2.A.1.6) family.</text>
</comment>
<feature type="transmembrane region" description="Helical" evidence="9">
    <location>
        <begin position="366"/>
        <end position="387"/>
    </location>
</feature>
<proteinExistence type="inferred from homology"/>
<evidence type="ECO:0000256" key="9">
    <source>
        <dbReference type="SAM" id="Phobius"/>
    </source>
</evidence>
<comment type="subcellular location">
    <subcellularLocation>
        <location evidence="1">Cell membrane</location>
        <topology evidence="1">Multi-pass membrane protein</topology>
    </subcellularLocation>
</comment>
<dbReference type="InterPro" id="IPR011701">
    <property type="entry name" value="MFS"/>
</dbReference>
<evidence type="ECO:0000259" key="10">
    <source>
        <dbReference type="PROSITE" id="PS50850"/>
    </source>
</evidence>
<feature type="transmembrane region" description="Helical" evidence="9">
    <location>
        <begin position="300"/>
        <end position="321"/>
    </location>
</feature>
<dbReference type="InterPro" id="IPR036259">
    <property type="entry name" value="MFS_trans_sf"/>
</dbReference>
<dbReference type="InterPro" id="IPR051084">
    <property type="entry name" value="H+-coupled_symporters"/>
</dbReference>
<dbReference type="Gene3D" id="1.20.1250.20">
    <property type="entry name" value="MFS general substrate transporter like domains"/>
    <property type="match status" value="1"/>
</dbReference>
<feature type="domain" description="Major facilitator superfamily (MFS) profile" evidence="10">
    <location>
        <begin position="11"/>
        <end position="418"/>
    </location>
</feature>
<dbReference type="RefSeq" id="WP_408328731.1">
    <property type="nucleotide sequence ID" value="NZ_JAQQFH010000007.1"/>
</dbReference>
<dbReference type="EMBL" id="JAQQFN010000009">
    <property type="protein sequence ID" value="MFL9884164.1"/>
    <property type="molecule type" value="Genomic_DNA"/>
</dbReference>
<accession>A0ABW8ZLU0</accession>
<dbReference type="PROSITE" id="PS00217">
    <property type="entry name" value="SUGAR_TRANSPORT_2"/>
    <property type="match status" value="1"/>
</dbReference>
<dbReference type="InterPro" id="IPR020846">
    <property type="entry name" value="MFS_dom"/>
</dbReference>
<reference evidence="11 12" key="1">
    <citation type="journal article" date="2024" name="Chem. Sci.">
        <title>Discovery of megapolipeptins by genome mining of a Burkholderiales bacteria collection.</title>
        <authorList>
            <person name="Paulo B.S."/>
            <person name="Recchia M.J.J."/>
            <person name="Lee S."/>
            <person name="Fergusson C.H."/>
            <person name="Romanowski S.B."/>
            <person name="Hernandez A."/>
            <person name="Krull N."/>
            <person name="Liu D.Y."/>
            <person name="Cavanagh H."/>
            <person name="Bos A."/>
            <person name="Gray C.A."/>
            <person name="Murphy B.T."/>
            <person name="Linington R.G."/>
            <person name="Eustaquio A.S."/>
        </authorList>
    </citation>
    <scope>NUCLEOTIDE SEQUENCE [LARGE SCALE GENOMIC DNA]</scope>
    <source>
        <strain evidence="11 12">RL16-012-BIC-B</strain>
    </source>
</reference>
<dbReference type="SUPFAM" id="SSF103473">
    <property type="entry name" value="MFS general substrate transporter"/>
    <property type="match status" value="1"/>
</dbReference>
<dbReference type="PROSITE" id="PS50850">
    <property type="entry name" value="MFS"/>
    <property type="match status" value="1"/>
</dbReference>
<dbReference type="PANTHER" id="PTHR43528">
    <property type="entry name" value="ALPHA-KETOGLUTARATE PERMEASE"/>
    <property type="match status" value="1"/>
</dbReference>
<organism evidence="11 12">
    <name type="scientific">Paraburkholderia agricolaris</name>
    <dbReference type="NCBI Taxonomy" id="2152888"/>
    <lineage>
        <taxon>Bacteria</taxon>
        <taxon>Pseudomonadati</taxon>
        <taxon>Pseudomonadota</taxon>
        <taxon>Betaproteobacteria</taxon>
        <taxon>Burkholderiales</taxon>
        <taxon>Burkholderiaceae</taxon>
        <taxon>Paraburkholderia</taxon>
    </lineage>
</organism>
<dbReference type="Pfam" id="PF07690">
    <property type="entry name" value="MFS_1"/>
    <property type="match status" value="1"/>
</dbReference>
<protein>
    <submittedName>
        <fullName evidence="11">MFS transporter</fullName>
    </submittedName>
</protein>
<name>A0ABW8ZLU0_9BURK</name>
<keyword evidence="4" id="KW-1003">Cell membrane</keyword>
<evidence type="ECO:0000256" key="6">
    <source>
        <dbReference type="ARBA" id="ARBA00022847"/>
    </source>
</evidence>
<feature type="transmembrane region" description="Helical" evidence="9">
    <location>
        <begin position="269"/>
        <end position="288"/>
    </location>
</feature>
<evidence type="ECO:0000256" key="2">
    <source>
        <dbReference type="ARBA" id="ARBA00008240"/>
    </source>
</evidence>
<dbReference type="InterPro" id="IPR005828">
    <property type="entry name" value="MFS_sugar_transport-like"/>
</dbReference>
<feature type="transmembrane region" description="Helical" evidence="9">
    <location>
        <begin position="82"/>
        <end position="103"/>
    </location>
</feature>
<keyword evidence="8 9" id="KW-0472">Membrane</keyword>
<feature type="transmembrane region" description="Helical" evidence="9">
    <location>
        <begin position="234"/>
        <end position="257"/>
    </location>
</feature>
<evidence type="ECO:0000256" key="3">
    <source>
        <dbReference type="ARBA" id="ARBA00022448"/>
    </source>
</evidence>
<keyword evidence="12" id="KW-1185">Reference proteome</keyword>
<dbReference type="InterPro" id="IPR005829">
    <property type="entry name" value="Sugar_transporter_CS"/>
</dbReference>
<evidence type="ECO:0000256" key="1">
    <source>
        <dbReference type="ARBA" id="ARBA00004651"/>
    </source>
</evidence>
<feature type="transmembrane region" description="Helical" evidence="9">
    <location>
        <begin position="333"/>
        <end position="354"/>
    </location>
</feature>